<sequence length="302" mass="32570">MNSVMNRKSVYTLTSSQKMMIFVLSMSLYGLSNMFTELIPSLQLGPIELSVEYFAFIPLTLCMLFHPFYAAIGAALGEVIFGELMLGQFGGLGEVEKFLTFSFAMYVAGRLVRNPQNRAQVGIAAITGVIIHQLCSSLVDIGKVWIGVEEFEAVPGLAESVVIVEGVSFLNDVLFSGILFALLPTLYLVPRLYGKIEPLLGIKPRKKDTQYEAAGIISPKLVLTGILLALLAFGAESLSETDWNLAEWDSGWADQAGNTAIWLSLGIAAVIAVIVLLLMRSRKMRQGNADTGSGAGGGMPHA</sequence>
<dbReference type="Pfam" id="PF26509">
    <property type="entry name" value="DUF8171"/>
    <property type="match status" value="1"/>
</dbReference>
<feature type="transmembrane region" description="Helical" evidence="1">
    <location>
        <begin position="20"/>
        <end position="39"/>
    </location>
</feature>
<evidence type="ECO:0000313" key="3">
    <source>
        <dbReference type="EMBL" id="GIO38329.1"/>
    </source>
</evidence>
<keyword evidence="1" id="KW-0472">Membrane</keyword>
<accession>A0A919XSP6</accession>
<evidence type="ECO:0000313" key="4">
    <source>
        <dbReference type="Proteomes" id="UP000681162"/>
    </source>
</evidence>
<reference evidence="3 4" key="1">
    <citation type="submission" date="2021-03" db="EMBL/GenBank/DDBJ databases">
        <title>Antimicrobial resistance genes in bacteria isolated from Japanese honey, and their potential for conferring macrolide and lincosamide resistance in the American foulbrood pathogen Paenibacillus larvae.</title>
        <authorList>
            <person name="Okamoto M."/>
            <person name="Kumagai M."/>
            <person name="Kanamori H."/>
            <person name="Takamatsu D."/>
        </authorList>
    </citation>
    <scope>NUCLEOTIDE SEQUENCE [LARGE SCALE GENOMIC DNA]</scope>
    <source>
        <strain evidence="3 4">J41TS12</strain>
    </source>
</reference>
<keyword evidence="1" id="KW-1133">Transmembrane helix</keyword>
<protein>
    <recommendedName>
        <fullName evidence="2">DUF8171 domain-containing protein</fullName>
    </recommendedName>
</protein>
<feature type="transmembrane region" description="Helical" evidence="1">
    <location>
        <begin position="51"/>
        <end position="76"/>
    </location>
</feature>
<organism evidence="3 4">
    <name type="scientific">Paenibacillus antibioticophila</name>
    <dbReference type="NCBI Taxonomy" id="1274374"/>
    <lineage>
        <taxon>Bacteria</taxon>
        <taxon>Bacillati</taxon>
        <taxon>Bacillota</taxon>
        <taxon>Bacilli</taxon>
        <taxon>Bacillales</taxon>
        <taxon>Paenibacillaceae</taxon>
        <taxon>Paenibacillus</taxon>
    </lineage>
</organism>
<comment type="caution">
    <text evidence="3">The sequence shown here is derived from an EMBL/GenBank/DDBJ whole genome shotgun (WGS) entry which is preliminary data.</text>
</comment>
<dbReference type="EMBL" id="BORR01000011">
    <property type="protein sequence ID" value="GIO38329.1"/>
    <property type="molecule type" value="Genomic_DNA"/>
</dbReference>
<evidence type="ECO:0000259" key="2">
    <source>
        <dbReference type="Pfam" id="PF26509"/>
    </source>
</evidence>
<keyword evidence="1" id="KW-0812">Transmembrane</keyword>
<dbReference type="AlphaFoldDB" id="A0A919XSP6"/>
<dbReference type="InterPro" id="IPR058484">
    <property type="entry name" value="DUF8171"/>
</dbReference>
<feature type="domain" description="DUF8171" evidence="2">
    <location>
        <begin position="20"/>
        <end position="286"/>
    </location>
</feature>
<feature type="transmembrane region" description="Helical" evidence="1">
    <location>
        <begin position="260"/>
        <end position="279"/>
    </location>
</feature>
<dbReference type="Proteomes" id="UP000681162">
    <property type="component" value="Unassembled WGS sequence"/>
</dbReference>
<keyword evidence="4" id="KW-1185">Reference proteome</keyword>
<dbReference type="RefSeq" id="WP_249413067.1">
    <property type="nucleotide sequence ID" value="NZ_BORR01000011.1"/>
</dbReference>
<gene>
    <name evidence="3" type="ORF">J41TS12_31900</name>
</gene>
<evidence type="ECO:0000256" key="1">
    <source>
        <dbReference type="SAM" id="Phobius"/>
    </source>
</evidence>
<name>A0A919XSP6_9BACL</name>
<feature type="transmembrane region" description="Helical" evidence="1">
    <location>
        <begin position="213"/>
        <end position="235"/>
    </location>
</feature>
<proteinExistence type="predicted"/>